<dbReference type="OrthoDB" id="4405424at2"/>
<reference evidence="1 2" key="1">
    <citation type="submission" date="2019-01" db="EMBL/GenBank/DDBJ databases">
        <authorList>
            <person name="Ruckert C."/>
            <person name="Busche T."/>
            <person name="Kalinowski J."/>
        </authorList>
    </citation>
    <scope>NUCLEOTIDE SEQUENCE [LARGE SCALE GENOMIC DNA]</scope>
    <source>
        <strain evidence="1 2">136/3</strain>
    </source>
</reference>
<proteinExistence type="predicted"/>
<accession>A0A410WB64</accession>
<dbReference type="Proteomes" id="UP000288929">
    <property type="component" value="Chromosome"/>
</dbReference>
<dbReference type="KEGG" id="cpeg:CPELA_09605"/>
<sequence length="160" mass="17232">MLGICVASAYFFSEKLDTEAVQNVRTGSVGPNGIEEIAQSTTVQNLDAHTHQGEDAWGHLVNSVTRCQGEYAYAGTNGHDFVSICATPEGLLYQAYVANGILRKPAHEISPGAYQADAGAHRIFIEGPRVKVVEPDGEVALVVDLPDWHERQALQAEQAS</sequence>
<protein>
    <submittedName>
        <fullName evidence="1">Uncharacterized protein</fullName>
    </submittedName>
</protein>
<name>A0A410WB64_9CORY</name>
<dbReference type="AlphaFoldDB" id="A0A410WB64"/>
<organism evidence="1 2">
    <name type="scientific">Corynebacterium pelargi</name>
    <dbReference type="NCBI Taxonomy" id="1471400"/>
    <lineage>
        <taxon>Bacteria</taxon>
        <taxon>Bacillati</taxon>
        <taxon>Actinomycetota</taxon>
        <taxon>Actinomycetes</taxon>
        <taxon>Mycobacteriales</taxon>
        <taxon>Corynebacteriaceae</taxon>
        <taxon>Corynebacterium</taxon>
    </lineage>
</organism>
<gene>
    <name evidence="1" type="ORF">CPELA_09605</name>
</gene>
<evidence type="ECO:0000313" key="2">
    <source>
        <dbReference type="Proteomes" id="UP000288929"/>
    </source>
</evidence>
<keyword evidence="2" id="KW-1185">Reference proteome</keyword>
<dbReference type="RefSeq" id="WP_128890508.1">
    <property type="nucleotide sequence ID" value="NZ_BMCX01000002.1"/>
</dbReference>
<dbReference type="EMBL" id="CP035299">
    <property type="protein sequence ID" value="QAU53176.1"/>
    <property type="molecule type" value="Genomic_DNA"/>
</dbReference>
<evidence type="ECO:0000313" key="1">
    <source>
        <dbReference type="EMBL" id="QAU53176.1"/>
    </source>
</evidence>